<proteinExistence type="predicted"/>
<feature type="region of interest" description="Disordered" evidence="2">
    <location>
        <begin position="1016"/>
        <end position="1067"/>
    </location>
</feature>
<feature type="compositionally biased region" description="Polar residues" evidence="2">
    <location>
        <begin position="1056"/>
        <end position="1067"/>
    </location>
</feature>
<keyword evidence="1 5" id="KW-0378">Hydrolase</keyword>
<dbReference type="InterPro" id="IPR041679">
    <property type="entry name" value="DNA2/NAM7-like_C"/>
</dbReference>
<feature type="domain" description="DNA2/NAM7 helicase-like C-terminal" evidence="4">
    <location>
        <begin position="656"/>
        <end position="868"/>
    </location>
</feature>
<dbReference type="GO" id="GO:0004386">
    <property type="term" value="F:helicase activity"/>
    <property type="evidence" value="ECO:0007669"/>
    <property type="project" value="UniProtKB-KW"/>
</dbReference>
<dbReference type="PANTHER" id="PTHR10887">
    <property type="entry name" value="DNA2/NAM7 HELICASE FAMILY"/>
    <property type="match status" value="1"/>
</dbReference>
<evidence type="ECO:0000259" key="4">
    <source>
        <dbReference type="Pfam" id="PF13087"/>
    </source>
</evidence>
<evidence type="ECO:0000256" key="1">
    <source>
        <dbReference type="ARBA" id="ARBA00022806"/>
    </source>
</evidence>
<reference evidence="5 6" key="2">
    <citation type="submission" date="2015-05" db="EMBL/GenBank/DDBJ databases">
        <authorList>
            <person name="Morales-Cruz A."/>
            <person name="Amrine K.C."/>
            <person name="Cantu D."/>
        </authorList>
    </citation>
    <scope>NUCLEOTIDE SEQUENCE [LARGE SCALE GENOMIC DNA]</scope>
    <source>
        <strain evidence="5">UCRPC4</strain>
    </source>
</reference>
<dbReference type="PANTHER" id="PTHR10887:SF322">
    <property type="entry name" value="HELICASE MOV-10"/>
    <property type="match status" value="1"/>
</dbReference>
<dbReference type="Proteomes" id="UP000053317">
    <property type="component" value="Unassembled WGS sequence"/>
</dbReference>
<protein>
    <submittedName>
        <fullName evidence="5">Putative potentail helicase mov-10</fullName>
    </submittedName>
</protein>
<sequence>MSSPASHEATFIVPSRTSRAIPIRLPSNTSTSTGVPAAEKEKVLNASPAQPFSDLEPTAKTGKLKITTDNATENVQAQPTRSQSDPSIPHTDAVALPRPPRSVTAQQPPRPESQLDIHTQTYIPLWLRAANDSPAIIRPCRPLDSLKYKAFIKSFTSPRYLRPIPYLKPPHIKKVSFVHATSASGVSINHYFEYFYECLQNEISAEAQDLHRLRMYNVPFERSGIANHCYSFTIPGLRENSPRLDLGDIVLFRQLITSSMAQAAAIAWYAPGGGRDRGVVAPTFRGEEYHAVVWGLSRAKEQLVLRIDYVNCSPASRTANLTFIVQEHRCTPVWRGIATVADEILVRPMELSKPSWLGTMLFPSRNDAVIQDQLSKGIFSLDWYDQELNYEQHKAVDAIVTNKYGEVPYLISGPPGTGKTKTLVEAALQLLGNAPEDVTPHLLICAPSDPAADTITLRLSKYLSQKELFRLNSWTRPSAEVPDSILGFTFTESDLFSFPEFETLMQYKIIVTTCKAADMLVQARLTNRDLAKLALETVFVISPSTIVDIKPVIHWTALLIDEAAQATEPDTLIPLLVVSPILPPLLSNDHRRFAPQLIMAGDEHQLGPHLFNKSSPLSISLFGRLFARPFYADHPLSRIHGSRPLTRKLLPLPRPAFTNLIRNYRSHSAILATPSLLFYSDTLLSESTHRTPLVTEFPHWKPPYRWPIIFVQSTSPDAFEDMVTSAQGITGTSLVNSGETERALNVTKTLLKLEDHVQGGKYTATKPVLEPNEIAVIAPFRAQVYRLRELFRKHGFGTVNIGPLEAFQGLESRVIIFCTTRTRLAGANEQARFIKEDIAWNRGVIGQKQKFNVAMTRAKEALFVIGDERALTCTGDECWTQFLGFVGRNGAVQFESPEGEQSFKEQMQDWPNRVGRLEAALRFRVDTDDYKARRDHSLRDEIEETPSRTINPSAPAQSATQNERLPRSLMMSDDDRMLSDGHQAQHSLQQFAALVDAGNPTPGDQARSLYSQISPFGPLNEPATPPRPRIGTPSGLVRPTNTFGPIDSKVPRPENPISNPTNQPQQWKSSEYEKILYQQAINATTTAAGDSISNDNNTTETHKPENKPNPSFTPSRNQSSDKKLESSQEEEGGGRAGCATQ</sequence>
<feature type="region of interest" description="Disordered" evidence="2">
    <location>
        <begin position="935"/>
        <end position="965"/>
    </location>
</feature>
<feature type="compositionally biased region" description="Polar residues" evidence="2">
    <location>
        <begin position="947"/>
        <end position="963"/>
    </location>
</feature>
<keyword evidence="6" id="KW-1185">Reference proteome</keyword>
<dbReference type="SUPFAM" id="SSF52540">
    <property type="entry name" value="P-loop containing nucleoside triphosphate hydrolases"/>
    <property type="match status" value="1"/>
</dbReference>
<reference evidence="5 6" key="1">
    <citation type="submission" date="2015-05" db="EMBL/GenBank/DDBJ databases">
        <title>Distinctive expansion of gene families associated with plant cell wall degradation and secondary metabolism in the genomes of grapevine trunk pathogens.</title>
        <authorList>
            <person name="Lawrence D.P."/>
            <person name="Travadon R."/>
            <person name="Rolshausen P.E."/>
            <person name="Baumgartner K."/>
        </authorList>
    </citation>
    <scope>NUCLEOTIDE SEQUENCE [LARGE SCALE GENOMIC DNA]</scope>
    <source>
        <strain evidence="5">UCRPC4</strain>
    </source>
</reference>
<name>A0A0G2GPK3_PHACM</name>
<evidence type="ECO:0000313" key="5">
    <source>
        <dbReference type="EMBL" id="KKY18750.1"/>
    </source>
</evidence>
<keyword evidence="1 5" id="KW-0067">ATP-binding</keyword>
<keyword evidence="1 5" id="KW-0547">Nucleotide-binding</keyword>
<feature type="domain" description="DNA2/NAM7 helicase helicase" evidence="3">
    <location>
        <begin position="388"/>
        <end position="465"/>
    </location>
</feature>
<dbReference type="EMBL" id="LCWF01000117">
    <property type="protein sequence ID" value="KKY18750.1"/>
    <property type="molecule type" value="Genomic_DNA"/>
</dbReference>
<dbReference type="InterPro" id="IPR047187">
    <property type="entry name" value="SF1_C_Upf1"/>
</dbReference>
<feature type="region of interest" description="Disordered" evidence="2">
    <location>
        <begin position="22"/>
        <end position="115"/>
    </location>
</feature>
<dbReference type="InterPro" id="IPR045055">
    <property type="entry name" value="DNA2/NAM7-like"/>
</dbReference>
<dbReference type="InterPro" id="IPR027417">
    <property type="entry name" value="P-loop_NTPase"/>
</dbReference>
<accession>A0A0G2GPK3</accession>
<dbReference type="GO" id="GO:0035194">
    <property type="term" value="P:regulatory ncRNA-mediated post-transcriptional gene silencing"/>
    <property type="evidence" value="ECO:0007669"/>
    <property type="project" value="TreeGrafter"/>
</dbReference>
<dbReference type="Gene3D" id="3.40.50.300">
    <property type="entry name" value="P-loop containing nucleotide triphosphate hydrolases"/>
    <property type="match status" value="2"/>
</dbReference>
<dbReference type="OrthoDB" id="6513042at2759"/>
<keyword evidence="1 5" id="KW-0347">Helicase</keyword>
<feature type="compositionally biased region" description="Polar residues" evidence="2">
    <location>
        <begin position="1086"/>
        <end position="1099"/>
    </location>
</feature>
<evidence type="ECO:0000256" key="2">
    <source>
        <dbReference type="SAM" id="MobiDB-lite"/>
    </source>
</evidence>
<feature type="compositionally biased region" description="Polar residues" evidence="2">
    <location>
        <begin position="1108"/>
        <end position="1118"/>
    </location>
</feature>
<evidence type="ECO:0000259" key="3">
    <source>
        <dbReference type="Pfam" id="PF13086"/>
    </source>
</evidence>
<comment type="caution">
    <text evidence="5">The sequence shown here is derived from an EMBL/GenBank/DDBJ whole genome shotgun (WGS) entry which is preliminary data.</text>
</comment>
<feature type="compositionally biased region" description="Polar residues" evidence="2">
    <location>
        <begin position="67"/>
        <end position="86"/>
    </location>
</feature>
<dbReference type="AlphaFoldDB" id="A0A0G2GPK3"/>
<dbReference type="InterPro" id="IPR041677">
    <property type="entry name" value="DNA2/NAM7_AAA_11"/>
</dbReference>
<dbReference type="Pfam" id="PF13087">
    <property type="entry name" value="AAA_12"/>
    <property type="match status" value="1"/>
</dbReference>
<dbReference type="Pfam" id="PF13086">
    <property type="entry name" value="AAA_11"/>
    <property type="match status" value="1"/>
</dbReference>
<dbReference type="GO" id="GO:0005829">
    <property type="term" value="C:cytosol"/>
    <property type="evidence" value="ECO:0007669"/>
    <property type="project" value="TreeGrafter"/>
</dbReference>
<feature type="region of interest" description="Disordered" evidence="2">
    <location>
        <begin position="1086"/>
        <end position="1141"/>
    </location>
</feature>
<evidence type="ECO:0000313" key="6">
    <source>
        <dbReference type="Proteomes" id="UP000053317"/>
    </source>
</evidence>
<gene>
    <name evidence="5" type="ORF">UCRPC4_g04812</name>
</gene>
<dbReference type="CDD" id="cd18808">
    <property type="entry name" value="SF1_C_Upf1"/>
    <property type="match status" value="1"/>
</dbReference>
<organism evidence="5 6">
    <name type="scientific">Phaeomoniella chlamydospora</name>
    <name type="common">Phaeoacremonium chlamydosporum</name>
    <dbReference type="NCBI Taxonomy" id="158046"/>
    <lineage>
        <taxon>Eukaryota</taxon>
        <taxon>Fungi</taxon>
        <taxon>Dikarya</taxon>
        <taxon>Ascomycota</taxon>
        <taxon>Pezizomycotina</taxon>
        <taxon>Eurotiomycetes</taxon>
        <taxon>Chaetothyriomycetidae</taxon>
        <taxon>Phaeomoniellales</taxon>
        <taxon>Phaeomoniellaceae</taxon>
        <taxon>Phaeomoniella</taxon>
    </lineage>
</organism>